<reference evidence="3" key="2">
    <citation type="submission" date="2020-10" db="UniProtKB">
        <authorList>
            <consortium name="WormBaseParasite"/>
        </authorList>
    </citation>
    <scope>IDENTIFICATION</scope>
</reference>
<keyword evidence="2" id="KW-1185">Reference proteome</keyword>
<evidence type="ECO:0000313" key="3">
    <source>
        <dbReference type="WBParaSite" id="Pan_g15747.t1"/>
    </source>
</evidence>
<protein>
    <submittedName>
        <fullName evidence="3">Uncharacterized protein</fullName>
    </submittedName>
</protein>
<accession>A0A7E4V295</accession>
<dbReference type="Proteomes" id="UP000492821">
    <property type="component" value="Unassembled WGS sequence"/>
</dbReference>
<evidence type="ECO:0000256" key="1">
    <source>
        <dbReference type="SAM" id="MobiDB-lite"/>
    </source>
</evidence>
<reference evidence="2" key="1">
    <citation type="journal article" date="2013" name="Genetics">
        <title>The draft genome and transcriptome of Panagrellus redivivus are shaped by the harsh demands of a free-living lifestyle.</title>
        <authorList>
            <person name="Srinivasan J."/>
            <person name="Dillman A.R."/>
            <person name="Macchietto M.G."/>
            <person name="Heikkinen L."/>
            <person name="Lakso M."/>
            <person name="Fracchia K.M."/>
            <person name="Antoshechkin I."/>
            <person name="Mortazavi A."/>
            <person name="Wong G."/>
            <person name="Sternberg P.W."/>
        </authorList>
    </citation>
    <scope>NUCLEOTIDE SEQUENCE [LARGE SCALE GENOMIC DNA]</scope>
    <source>
        <strain evidence="2">MT8872</strain>
    </source>
</reference>
<evidence type="ECO:0000313" key="2">
    <source>
        <dbReference type="Proteomes" id="UP000492821"/>
    </source>
</evidence>
<sequence length="81" mass="8895">MHRRRRNAKFKAALSLSKRNSDHNHSELLTPLRRRLEAPPVSLPRLVAVSLYILSSLFVPTTTTATTASSADDNDGAVALL</sequence>
<dbReference type="AlphaFoldDB" id="A0A7E4V295"/>
<name>A0A7E4V295_PANRE</name>
<feature type="region of interest" description="Disordered" evidence="1">
    <location>
        <begin position="1"/>
        <end position="26"/>
    </location>
</feature>
<proteinExistence type="predicted"/>
<organism evidence="2 3">
    <name type="scientific">Panagrellus redivivus</name>
    <name type="common">Microworm</name>
    <dbReference type="NCBI Taxonomy" id="6233"/>
    <lineage>
        <taxon>Eukaryota</taxon>
        <taxon>Metazoa</taxon>
        <taxon>Ecdysozoa</taxon>
        <taxon>Nematoda</taxon>
        <taxon>Chromadorea</taxon>
        <taxon>Rhabditida</taxon>
        <taxon>Tylenchina</taxon>
        <taxon>Panagrolaimomorpha</taxon>
        <taxon>Panagrolaimoidea</taxon>
        <taxon>Panagrolaimidae</taxon>
        <taxon>Panagrellus</taxon>
    </lineage>
</organism>
<dbReference type="WBParaSite" id="Pan_g15747.t1">
    <property type="protein sequence ID" value="Pan_g15747.t1"/>
    <property type="gene ID" value="Pan_g15747"/>
</dbReference>